<sequence>MFKMVHPTKKNVYLWGLVIFYGLILMVTPAIISVSAGVERGYLISLLILLGYALFKAICGIIFNRFYTDGGILSVAFVEICFFWLFLSLVLA</sequence>
<reference evidence="2 3" key="1">
    <citation type="submission" date="2015-03" db="EMBL/GenBank/DDBJ databases">
        <authorList>
            <person name="Zheng J."/>
            <person name="Ganezle M."/>
        </authorList>
    </citation>
    <scope>NUCLEOTIDE SEQUENCE [LARGE SCALE GENOMIC DNA]</scope>
    <source>
        <strain evidence="2 3">LP38</strain>
    </source>
</reference>
<dbReference type="EMBL" id="JZCR01000006">
    <property type="protein sequence ID" value="KJW13398.1"/>
    <property type="molecule type" value="Genomic_DNA"/>
</dbReference>
<organism evidence="2 3">
    <name type="scientific">Levilactobacillus spicheri</name>
    <dbReference type="NCBI Taxonomy" id="216463"/>
    <lineage>
        <taxon>Bacteria</taxon>
        <taxon>Bacillati</taxon>
        <taxon>Bacillota</taxon>
        <taxon>Bacilli</taxon>
        <taxon>Lactobacillales</taxon>
        <taxon>Lactobacillaceae</taxon>
        <taxon>Levilactobacillus</taxon>
    </lineage>
</organism>
<evidence type="ECO:0000313" key="2">
    <source>
        <dbReference type="EMBL" id="KJW13398.1"/>
    </source>
</evidence>
<dbReference type="AlphaFoldDB" id="A0A0F3RTQ0"/>
<keyword evidence="1" id="KW-0472">Membrane</keyword>
<name>A0A0F3RTQ0_9LACO</name>
<gene>
    <name evidence="2" type="ORF">VC81_02735</name>
</gene>
<dbReference type="RefSeq" id="WP_045806624.1">
    <property type="nucleotide sequence ID" value="NZ_JZCR01000006.1"/>
</dbReference>
<dbReference type="OrthoDB" id="2305019at2"/>
<keyword evidence="1" id="KW-0812">Transmembrane</keyword>
<proteinExistence type="predicted"/>
<feature type="transmembrane region" description="Helical" evidence="1">
    <location>
        <begin position="70"/>
        <end position="91"/>
    </location>
</feature>
<comment type="caution">
    <text evidence="2">The sequence shown here is derived from an EMBL/GenBank/DDBJ whole genome shotgun (WGS) entry which is preliminary data.</text>
</comment>
<feature type="transmembrane region" description="Helical" evidence="1">
    <location>
        <begin position="42"/>
        <end position="63"/>
    </location>
</feature>
<keyword evidence="1" id="KW-1133">Transmembrane helix</keyword>
<evidence type="ECO:0000256" key="1">
    <source>
        <dbReference type="SAM" id="Phobius"/>
    </source>
</evidence>
<dbReference type="Proteomes" id="UP000033491">
    <property type="component" value="Unassembled WGS sequence"/>
</dbReference>
<dbReference type="PATRIC" id="fig|216463.3.peg.2365"/>
<evidence type="ECO:0000313" key="3">
    <source>
        <dbReference type="Proteomes" id="UP000033491"/>
    </source>
</evidence>
<protein>
    <submittedName>
        <fullName evidence="2">Uncharacterized protein</fullName>
    </submittedName>
</protein>
<feature type="transmembrane region" description="Helical" evidence="1">
    <location>
        <begin position="12"/>
        <end position="36"/>
    </location>
</feature>
<accession>A0A0F3RTQ0</accession>